<accession>A0AA35ZZM9</accession>
<evidence type="ECO:0000313" key="1">
    <source>
        <dbReference type="EMBL" id="CAI9301880.1"/>
    </source>
</evidence>
<gene>
    <name evidence="1" type="ORF">LSALG_LOCUS40402</name>
</gene>
<dbReference type="EMBL" id="OX465085">
    <property type="protein sequence ID" value="CAI9301880.1"/>
    <property type="molecule type" value="Genomic_DNA"/>
</dbReference>
<organism evidence="1 2">
    <name type="scientific">Lactuca saligna</name>
    <name type="common">Willowleaf lettuce</name>
    <dbReference type="NCBI Taxonomy" id="75948"/>
    <lineage>
        <taxon>Eukaryota</taxon>
        <taxon>Viridiplantae</taxon>
        <taxon>Streptophyta</taxon>
        <taxon>Embryophyta</taxon>
        <taxon>Tracheophyta</taxon>
        <taxon>Spermatophyta</taxon>
        <taxon>Magnoliopsida</taxon>
        <taxon>eudicotyledons</taxon>
        <taxon>Gunneridae</taxon>
        <taxon>Pentapetalae</taxon>
        <taxon>asterids</taxon>
        <taxon>campanulids</taxon>
        <taxon>Asterales</taxon>
        <taxon>Asteraceae</taxon>
        <taxon>Cichorioideae</taxon>
        <taxon>Cichorieae</taxon>
        <taxon>Lactucinae</taxon>
        <taxon>Lactuca</taxon>
    </lineage>
</organism>
<reference evidence="1" key="1">
    <citation type="submission" date="2023-04" db="EMBL/GenBank/DDBJ databases">
        <authorList>
            <person name="Vijverberg K."/>
            <person name="Xiong W."/>
            <person name="Schranz E."/>
        </authorList>
    </citation>
    <scope>NUCLEOTIDE SEQUENCE</scope>
</reference>
<keyword evidence="2" id="KW-1185">Reference proteome</keyword>
<name>A0AA35ZZM9_LACSI</name>
<evidence type="ECO:0000313" key="2">
    <source>
        <dbReference type="Proteomes" id="UP001177003"/>
    </source>
</evidence>
<sequence length="182" mass="20267">MAIIATSPETIALQFISNSGDHHRRNHHRLLLLRKIPPTSSLLWARKLRHFIDSGVYLGSEALMGIFFRILKSPALVGRAQHTASLLSIKWCSAARFLFFRLRVFDLGSVNQATFLPYGKSQMEFYADDLVPWLENQTSNLATGSASALLTIAMDALVPSSNTHLQTLRPAANGFVVHPNRN</sequence>
<dbReference type="Proteomes" id="UP001177003">
    <property type="component" value="Chromosome 9"/>
</dbReference>
<proteinExistence type="predicted"/>
<protein>
    <submittedName>
        <fullName evidence="1">Uncharacterized protein</fullName>
    </submittedName>
</protein>
<dbReference type="AlphaFoldDB" id="A0AA35ZZM9"/>